<dbReference type="GO" id="GO:0003676">
    <property type="term" value="F:nucleic acid binding"/>
    <property type="evidence" value="ECO:0007669"/>
    <property type="project" value="InterPro"/>
</dbReference>
<dbReference type="AlphaFoldDB" id="A0A3N4KJH7"/>
<protein>
    <submittedName>
        <fullName evidence="2">CENP-B protein</fullName>
    </submittedName>
</protein>
<organism evidence="2 3">
    <name type="scientific">Morchella conica CCBAS932</name>
    <dbReference type="NCBI Taxonomy" id="1392247"/>
    <lineage>
        <taxon>Eukaryota</taxon>
        <taxon>Fungi</taxon>
        <taxon>Dikarya</taxon>
        <taxon>Ascomycota</taxon>
        <taxon>Pezizomycotina</taxon>
        <taxon>Pezizomycetes</taxon>
        <taxon>Pezizales</taxon>
        <taxon>Morchellaceae</taxon>
        <taxon>Morchella</taxon>
    </lineage>
</organism>
<dbReference type="InParanoid" id="A0A3N4KJH7"/>
<keyword evidence="3" id="KW-1185">Reference proteome</keyword>
<evidence type="ECO:0000313" key="2">
    <source>
        <dbReference type="EMBL" id="RPB09509.1"/>
    </source>
</evidence>
<dbReference type="InterPro" id="IPR004875">
    <property type="entry name" value="DDE_SF_endonuclease_dom"/>
</dbReference>
<accession>A0A3N4KJH7</accession>
<gene>
    <name evidence="2" type="ORF">P167DRAFT_492291</name>
</gene>
<evidence type="ECO:0000259" key="1">
    <source>
        <dbReference type="Pfam" id="PF03184"/>
    </source>
</evidence>
<reference evidence="2 3" key="1">
    <citation type="journal article" date="2018" name="Nat. Ecol. Evol.">
        <title>Pezizomycetes genomes reveal the molecular basis of ectomycorrhizal truffle lifestyle.</title>
        <authorList>
            <person name="Murat C."/>
            <person name="Payen T."/>
            <person name="Noel B."/>
            <person name="Kuo A."/>
            <person name="Morin E."/>
            <person name="Chen J."/>
            <person name="Kohler A."/>
            <person name="Krizsan K."/>
            <person name="Balestrini R."/>
            <person name="Da Silva C."/>
            <person name="Montanini B."/>
            <person name="Hainaut M."/>
            <person name="Levati E."/>
            <person name="Barry K.W."/>
            <person name="Belfiori B."/>
            <person name="Cichocki N."/>
            <person name="Clum A."/>
            <person name="Dockter R.B."/>
            <person name="Fauchery L."/>
            <person name="Guy J."/>
            <person name="Iotti M."/>
            <person name="Le Tacon F."/>
            <person name="Lindquist E.A."/>
            <person name="Lipzen A."/>
            <person name="Malagnac F."/>
            <person name="Mello A."/>
            <person name="Molinier V."/>
            <person name="Miyauchi S."/>
            <person name="Poulain J."/>
            <person name="Riccioni C."/>
            <person name="Rubini A."/>
            <person name="Sitrit Y."/>
            <person name="Splivallo R."/>
            <person name="Traeger S."/>
            <person name="Wang M."/>
            <person name="Zifcakova L."/>
            <person name="Wipf D."/>
            <person name="Zambonelli A."/>
            <person name="Paolocci F."/>
            <person name="Nowrousian M."/>
            <person name="Ottonello S."/>
            <person name="Baldrian P."/>
            <person name="Spatafora J.W."/>
            <person name="Henrissat B."/>
            <person name="Nagy L.G."/>
            <person name="Aury J.M."/>
            <person name="Wincker P."/>
            <person name="Grigoriev I.V."/>
            <person name="Bonfante P."/>
            <person name="Martin F.M."/>
        </authorList>
    </citation>
    <scope>NUCLEOTIDE SEQUENCE [LARGE SCALE GENOMIC DNA]</scope>
    <source>
        <strain evidence="2 3">CCBAS932</strain>
    </source>
</reference>
<dbReference type="Proteomes" id="UP000277580">
    <property type="component" value="Unassembled WGS sequence"/>
</dbReference>
<evidence type="ECO:0000313" key="3">
    <source>
        <dbReference type="Proteomes" id="UP000277580"/>
    </source>
</evidence>
<dbReference type="STRING" id="1392247.A0A3N4KJH7"/>
<dbReference type="EMBL" id="ML119151">
    <property type="protein sequence ID" value="RPB09509.1"/>
    <property type="molecule type" value="Genomic_DNA"/>
</dbReference>
<proteinExistence type="predicted"/>
<sequence length="101" mass="11341">MDGHGSHLTYEFCSYALSHNIYLICLPAHSTHLLQPLDVGLFGPLQHYYGKAADNHIRETRTGITKGTFWSFFTEARAKAFTKQTIQASFHATGIFPLNPD</sequence>
<feature type="domain" description="DDE-1" evidence="1">
    <location>
        <begin position="1"/>
        <end position="90"/>
    </location>
</feature>
<name>A0A3N4KJH7_9PEZI</name>
<dbReference type="OrthoDB" id="5425161at2759"/>
<feature type="non-terminal residue" evidence="2">
    <location>
        <position position="101"/>
    </location>
</feature>
<dbReference type="Pfam" id="PF03184">
    <property type="entry name" value="DDE_1"/>
    <property type="match status" value="1"/>
</dbReference>